<protein>
    <submittedName>
        <fullName evidence="2">Acetolactate synthase</fullName>
    </submittedName>
</protein>
<dbReference type="Pfam" id="PF02775">
    <property type="entry name" value="TPP_enzyme_C"/>
    <property type="match status" value="1"/>
</dbReference>
<organism evidence="2 3">
    <name type="scientific">Fusarium mexicanum</name>
    <dbReference type="NCBI Taxonomy" id="751941"/>
    <lineage>
        <taxon>Eukaryota</taxon>
        <taxon>Fungi</taxon>
        <taxon>Dikarya</taxon>
        <taxon>Ascomycota</taxon>
        <taxon>Pezizomycotina</taxon>
        <taxon>Sordariomycetes</taxon>
        <taxon>Hypocreomycetidae</taxon>
        <taxon>Hypocreales</taxon>
        <taxon>Nectriaceae</taxon>
        <taxon>Fusarium</taxon>
        <taxon>Fusarium fujikuroi species complex</taxon>
    </lineage>
</organism>
<dbReference type="AlphaFoldDB" id="A0A8H5JBQ1"/>
<dbReference type="GO" id="GO:0030976">
    <property type="term" value="F:thiamine pyrophosphate binding"/>
    <property type="evidence" value="ECO:0007669"/>
    <property type="project" value="InterPro"/>
</dbReference>
<dbReference type="CDD" id="cd00568">
    <property type="entry name" value="TPP_enzymes"/>
    <property type="match status" value="1"/>
</dbReference>
<comment type="caution">
    <text evidence="2">The sequence shown here is derived from an EMBL/GenBank/DDBJ whole genome shotgun (WGS) entry which is preliminary data.</text>
</comment>
<evidence type="ECO:0000313" key="2">
    <source>
        <dbReference type="EMBL" id="KAF5551060.1"/>
    </source>
</evidence>
<dbReference type="Gene3D" id="3.40.50.970">
    <property type="match status" value="1"/>
</dbReference>
<dbReference type="EMBL" id="JAAOAM010000073">
    <property type="protein sequence ID" value="KAF5551060.1"/>
    <property type="molecule type" value="Genomic_DNA"/>
</dbReference>
<name>A0A8H5JBQ1_9HYPO</name>
<evidence type="ECO:0000313" key="3">
    <source>
        <dbReference type="Proteomes" id="UP000522262"/>
    </source>
</evidence>
<dbReference type="GO" id="GO:0003824">
    <property type="term" value="F:catalytic activity"/>
    <property type="evidence" value="ECO:0007669"/>
    <property type="project" value="InterPro"/>
</dbReference>
<proteinExistence type="predicted"/>
<sequence>MSVVQDLVINRFGRPIIVDSEISLCWTANYLKFYKHGHYLSNLDSSPLGHAVCGVVGMGLGGNHAVAIVSDAAMLKQSKVSTAVRYESKAIWLVMNSSQYGTVDPWTRTWGDVPPPYSVPYTDFEVLAGAVLCKASTVTGENGLRTALGEALVRDGPTVINVLIGSPPVAPLEPEEKSSSVMPR</sequence>
<dbReference type="InterPro" id="IPR011766">
    <property type="entry name" value="TPP_enzyme_TPP-bd"/>
</dbReference>
<accession>A0A8H5JBQ1</accession>
<keyword evidence="3" id="KW-1185">Reference proteome</keyword>
<feature type="domain" description="Thiamine pyrophosphate enzyme TPP-binding" evidence="1">
    <location>
        <begin position="26"/>
        <end position="162"/>
    </location>
</feature>
<dbReference type="SUPFAM" id="SSF52518">
    <property type="entry name" value="Thiamin diphosphate-binding fold (THDP-binding)"/>
    <property type="match status" value="1"/>
</dbReference>
<dbReference type="InterPro" id="IPR029061">
    <property type="entry name" value="THDP-binding"/>
</dbReference>
<reference evidence="2 3" key="1">
    <citation type="submission" date="2020-05" db="EMBL/GenBank/DDBJ databases">
        <title>Identification and distribution of gene clusters putatively required for synthesis of sphingolipid metabolism inhibitors in phylogenetically diverse species of the filamentous fungus Fusarium.</title>
        <authorList>
            <person name="Kim H.-S."/>
            <person name="Busman M."/>
            <person name="Brown D.W."/>
            <person name="Divon H."/>
            <person name="Uhlig S."/>
            <person name="Proctor R.H."/>
        </authorList>
    </citation>
    <scope>NUCLEOTIDE SEQUENCE [LARGE SCALE GENOMIC DNA]</scope>
    <source>
        <strain evidence="2 3">NRRL 53147</strain>
    </source>
</reference>
<dbReference type="Proteomes" id="UP000522262">
    <property type="component" value="Unassembled WGS sequence"/>
</dbReference>
<evidence type="ECO:0000259" key="1">
    <source>
        <dbReference type="Pfam" id="PF02775"/>
    </source>
</evidence>
<gene>
    <name evidence="2" type="ORF">FMEXI_3543</name>
</gene>